<dbReference type="EMBL" id="JBFRCH010000004">
    <property type="protein sequence ID" value="MEX3932396.1"/>
    <property type="molecule type" value="Genomic_DNA"/>
</dbReference>
<organism evidence="1 2">
    <name type="scientific">Paraburkholderia phymatum</name>
    <dbReference type="NCBI Taxonomy" id="148447"/>
    <lineage>
        <taxon>Bacteria</taxon>
        <taxon>Pseudomonadati</taxon>
        <taxon>Pseudomonadota</taxon>
        <taxon>Betaproteobacteria</taxon>
        <taxon>Burkholderiales</taxon>
        <taxon>Burkholderiaceae</taxon>
        <taxon>Paraburkholderia</taxon>
    </lineage>
</organism>
<dbReference type="Proteomes" id="UP001558850">
    <property type="component" value="Unassembled WGS sequence"/>
</dbReference>
<name>A0ACC6TYJ6_9BURK</name>
<accession>A0ACC6TYJ6</accession>
<comment type="caution">
    <text evidence="1">The sequence shown here is derived from an EMBL/GenBank/DDBJ whole genome shotgun (WGS) entry which is preliminary data.</text>
</comment>
<sequence length="41" mass="4734">MNLNEPLGAFDGTQVVRFERLLPGPIERVWAYLTESDKRSQ</sequence>
<gene>
    <name evidence="1" type="ORF">AB4Y32_11375</name>
</gene>
<protein>
    <submittedName>
        <fullName evidence="1">Uncharacterized protein</fullName>
    </submittedName>
</protein>
<reference evidence="1" key="1">
    <citation type="submission" date="2024-07" db="EMBL/GenBank/DDBJ databases">
        <title>A survey of Mimosa microsymbionts across Brazilian biomes reveals a high diversity of Paraburkholderia nodulating endemic species, but also that Cupriavidus is common as a symbiont of widespread species.</title>
        <authorList>
            <person name="Rouws L."/>
            <person name="Barauna A."/>
            <person name="Beukes C."/>
            <person name="Rouws J.R.C."/>
            <person name="De Faria S.M."/>
            <person name="Gross E."/>
            <person name="Bueno Dos Reis Junior F."/>
            <person name="Simon M.F."/>
            <person name="Maluk M."/>
            <person name="Odee D.W."/>
            <person name="Kenicer G."/>
            <person name="Young J.P.W."/>
            <person name="Reis V.M."/>
            <person name="Zilli J."/>
            <person name="James E.K."/>
        </authorList>
    </citation>
    <scope>NUCLEOTIDE SEQUENCE</scope>
    <source>
        <strain evidence="1">EG181B</strain>
    </source>
</reference>
<proteinExistence type="predicted"/>
<evidence type="ECO:0000313" key="1">
    <source>
        <dbReference type="EMBL" id="MEX3932396.1"/>
    </source>
</evidence>
<evidence type="ECO:0000313" key="2">
    <source>
        <dbReference type="Proteomes" id="UP001558850"/>
    </source>
</evidence>
<keyword evidence="2" id="KW-1185">Reference proteome</keyword>